<reference evidence="3" key="2">
    <citation type="journal article" date="2015" name="Data Brief">
        <title>Shoot transcriptome of the giant reed, Arundo donax.</title>
        <authorList>
            <person name="Barrero R.A."/>
            <person name="Guerrero F.D."/>
            <person name="Moolhuijzen P."/>
            <person name="Goolsby J.A."/>
            <person name="Tidwell J."/>
            <person name="Bellgard S.E."/>
            <person name="Bellgard M.I."/>
        </authorList>
    </citation>
    <scope>NUCLEOTIDE SEQUENCE</scope>
    <source>
        <tissue evidence="3">Shoot tissue taken approximately 20 cm above the soil surface</tissue>
    </source>
</reference>
<dbReference type="EMBL" id="GBRH01204179">
    <property type="protein sequence ID" value="JAD93716.1"/>
    <property type="molecule type" value="Transcribed_RNA"/>
</dbReference>
<feature type="region of interest" description="Disordered" evidence="1">
    <location>
        <begin position="185"/>
        <end position="211"/>
    </location>
</feature>
<feature type="compositionally biased region" description="Low complexity" evidence="1">
    <location>
        <begin position="78"/>
        <end position="96"/>
    </location>
</feature>
<evidence type="ECO:0000313" key="3">
    <source>
        <dbReference type="EMBL" id="JAD93716.1"/>
    </source>
</evidence>
<sequence length="211" mass="22215">MNLRRGQVSLPSTIDSKTKADLEEVATAESDIMNLKQKASDLRGQVNNQQLCSTSLCESCSKRVLNTDKLAEYEGNAALSPATSSSTEASSVSNMADIEQSKKQTSIHSPSSTDGKQQQSANASSGVASNGPMGTTSQRAQRMLSSKGGETGHEGSSSSSMSRWNFAQRQYSNNPLIRGLQAANASYSSTKLEESGSAPAASALAKLTNRL</sequence>
<feature type="compositionally biased region" description="Low complexity" evidence="1">
    <location>
        <begin position="117"/>
        <end position="131"/>
    </location>
</feature>
<feature type="domain" description="Ternary complex factor MIP1 leucine-zipper" evidence="2">
    <location>
        <begin position="7"/>
        <end position="49"/>
    </location>
</feature>
<evidence type="ECO:0000259" key="2">
    <source>
        <dbReference type="Pfam" id="PF14389"/>
    </source>
</evidence>
<evidence type="ECO:0000256" key="1">
    <source>
        <dbReference type="SAM" id="MobiDB-lite"/>
    </source>
</evidence>
<reference evidence="3" key="1">
    <citation type="submission" date="2014-09" db="EMBL/GenBank/DDBJ databases">
        <authorList>
            <person name="Magalhaes I.L.F."/>
            <person name="Oliveira U."/>
            <person name="Santos F.R."/>
            <person name="Vidigal T.H.D.A."/>
            <person name="Brescovit A.D."/>
            <person name="Santos A.J."/>
        </authorList>
    </citation>
    <scope>NUCLEOTIDE SEQUENCE</scope>
    <source>
        <tissue evidence="3">Shoot tissue taken approximately 20 cm above the soil surface</tissue>
    </source>
</reference>
<dbReference type="AlphaFoldDB" id="A0A0A9E111"/>
<feature type="compositionally biased region" description="Polar residues" evidence="1">
    <location>
        <begin position="132"/>
        <end position="144"/>
    </location>
</feature>
<dbReference type="Pfam" id="PF14389">
    <property type="entry name" value="Lzipper-MIP1"/>
    <property type="match status" value="1"/>
</dbReference>
<protein>
    <recommendedName>
        <fullName evidence="2">Ternary complex factor MIP1 leucine-zipper domain-containing protein</fullName>
    </recommendedName>
</protein>
<proteinExistence type="predicted"/>
<accession>A0A0A9E111</accession>
<feature type="region of interest" description="Disordered" evidence="1">
    <location>
        <begin position="78"/>
        <end position="166"/>
    </location>
</feature>
<dbReference type="InterPro" id="IPR025757">
    <property type="entry name" value="MIP1_Leuzipper"/>
</dbReference>
<name>A0A0A9E111_ARUDO</name>
<dbReference type="InterPro" id="IPR052799">
    <property type="entry name" value="Rho_GAP_Regulators"/>
</dbReference>
<feature type="compositionally biased region" description="Polar residues" evidence="1">
    <location>
        <begin position="103"/>
        <end position="116"/>
    </location>
</feature>
<organism evidence="3">
    <name type="scientific">Arundo donax</name>
    <name type="common">Giant reed</name>
    <name type="synonym">Donax arundinaceus</name>
    <dbReference type="NCBI Taxonomy" id="35708"/>
    <lineage>
        <taxon>Eukaryota</taxon>
        <taxon>Viridiplantae</taxon>
        <taxon>Streptophyta</taxon>
        <taxon>Embryophyta</taxon>
        <taxon>Tracheophyta</taxon>
        <taxon>Spermatophyta</taxon>
        <taxon>Magnoliopsida</taxon>
        <taxon>Liliopsida</taxon>
        <taxon>Poales</taxon>
        <taxon>Poaceae</taxon>
        <taxon>PACMAD clade</taxon>
        <taxon>Arundinoideae</taxon>
        <taxon>Arundineae</taxon>
        <taxon>Arundo</taxon>
    </lineage>
</organism>
<dbReference type="PANTHER" id="PTHR46265:SF16">
    <property type="entry name" value="OS03G0256800 PROTEIN"/>
    <property type="match status" value="1"/>
</dbReference>
<dbReference type="PANTHER" id="PTHR46265">
    <property type="entry name" value="RHO GTPASE-ACTIVATING PROTEIN 7"/>
    <property type="match status" value="1"/>
</dbReference>